<evidence type="ECO:0000259" key="1">
    <source>
        <dbReference type="Pfam" id="PF22691"/>
    </source>
</evidence>
<dbReference type="SUPFAM" id="SSF53901">
    <property type="entry name" value="Thiolase-like"/>
    <property type="match status" value="2"/>
</dbReference>
<gene>
    <name evidence="2" type="ORF">EDC64_109139</name>
</gene>
<dbReference type="CDD" id="cd00829">
    <property type="entry name" value="SCP-x_thiolase"/>
    <property type="match status" value="1"/>
</dbReference>
<comment type="caution">
    <text evidence="2">The sequence shown here is derived from an EMBL/GenBank/DDBJ whole genome shotgun (WGS) entry which is preliminary data.</text>
</comment>
<dbReference type="PIRSF" id="PIRSF000429">
    <property type="entry name" value="Ac-CoA_Ac_transf"/>
    <property type="match status" value="1"/>
</dbReference>
<dbReference type="NCBIfam" id="NF004811">
    <property type="entry name" value="PRK06158.1"/>
    <property type="match status" value="1"/>
</dbReference>
<reference evidence="2 3" key="1">
    <citation type="submission" date="2019-03" db="EMBL/GenBank/DDBJ databases">
        <title>Genomic Encyclopedia of Type Strains, Phase IV (KMG-IV): sequencing the most valuable type-strain genomes for metagenomic binning, comparative biology and taxonomic classification.</title>
        <authorList>
            <person name="Goeker M."/>
        </authorList>
    </citation>
    <scope>NUCLEOTIDE SEQUENCE [LARGE SCALE GENOMIC DNA]</scope>
    <source>
        <strain evidence="2 3">DSM 9035</strain>
    </source>
</reference>
<dbReference type="PANTHER" id="PTHR42870">
    <property type="entry name" value="ACETYL-COA C-ACETYLTRANSFERASE"/>
    <property type="match status" value="1"/>
</dbReference>
<accession>A0A4R3LV98</accession>
<feature type="domain" description="Thiolase C-terminal" evidence="1">
    <location>
        <begin position="236"/>
        <end position="378"/>
    </location>
</feature>
<name>A0A4R3LV98_9HYPH</name>
<dbReference type="RefSeq" id="WP_132032678.1">
    <property type="nucleotide sequence ID" value="NZ_SMAI01000009.1"/>
</dbReference>
<dbReference type="GO" id="GO:0003988">
    <property type="term" value="F:acetyl-CoA C-acyltransferase activity"/>
    <property type="evidence" value="ECO:0007669"/>
    <property type="project" value="UniProtKB-ARBA"/>
</dbReference>
<dbReference type="PANTHER" id="PTHR42870:SF1">
    <property type="entry name" value="NON-SPECIFIC LIPID-TRANSFER PROTEIN-LIKE 2"/>
    <property type="match status" value="1"/>
</dbReference>
<organism evidence="2 3">
    <name type="scientific">Aquabacter spiritensis</name>
    <dbReference type="NCBI Taxonomy" id="933073"/>
    <lineage>
        <taxon>Bacteria</taxon>
        <taxon>Pseudomonadati</taxon>
        <taxon>Pseudomonadota</taxon>
        <taxon>Alphaproteobacteria</taxon>
        <taxon>Hyphomicrobiales</taxon>
        <taxon>Xanthobacteraceae</taxon>
        <taxon>Aquabacter</taxon>
    </lineage>
</organism>
<dbReference type="OrthoDB" id="9790314at2"/>
<keyword evidence="2" id="KW-0808">Transferase</keyword>
<dbReference type="InterPro" id="IPR002155">
    <property type="entry name" value="Thiolase"/>
</dbReference>
<dbReference type="EMBL" id="SMAI01000009">
    <property type="protein sequence ID" value="TCT03589.1"/>
    <property type="molecule type" value="Genomic_DNA"/>
</dbReference>
<sequence length="380" mass="39490">MSLYRSAAIAGVAESRLGIVPDATVLDLQAEAAIAALADAGVEKSEVDALFCTGRWGRTPQLEIGEYLGIRPFYSDGTAVGGASFLFHLGHAAAAISAGLCDVALILYGSTQRSRKERSLGVKQGLSGQYEDFAGLPNPVGAYALAACRHMALYGTTREQLAEVAVAARQWAGLNPVAFSRAPLTVEAVLASPPVAEPLGRLDCCLVTDGGGAVVIVSPRRAKTLPKRPVWLLGHGETHSHMLISQMPDLTVTPAKEAGARAFAMAGLAHRDIDILQIYDSFTITVLLTLESLGFCAPGSSGTYVSDGRIAPGGEVSLNTSGGGLSYCHPGMFGIFLIIEAVRQLRGECGARQVGRHETALISGTGGVLSSNATCILAGD</sequence>
<evidence type="ECO:0000313" key="2">
    <source>
        <dbReference type="EMBL" id="TCT03589.1"/>
    </source>
</evidence>
<evidence type="ECO:0000313" key="3">
    <source>
        <dbReference type="Proteomes" id="UP000294664"/>
    </source>
</evidence>
<dbReference type="InterPro" id="IPR055140">
    <property type="entry name" value="Thiolase_C_2"/>
</dbReference>
<keyword evidence="3" id="KW-1185">Reference proteome</keyword>
<dbReference type="Pfam" id="PF22691">
    <property type="entry name" value="Thiolase_C_1"/>
    <property type="match status" value="1"/>
</dbReference>
<dbReference type="Gene3D" id="3.40.47.10">
    <property type="match status" value="1"/>
</dbReference>
<proteinExistence type="predicted"/>
<dbReference type="AlphaFoldDB" id="A0A4R3LV98"/>
<dbReference type="Proteomes" id="UP000294664">
    <property type="component" value="Unassembled WGS sequence"/>
</dbReference>
<protein>
    <submittedName>
        <fullName evidence="2">Acetyl-CoA acetyltransferase</fullName>
    </submittedName>
</protein>
<dbReference type="InterPro" id="IPR016039">
    <property type="entry name" value="Thiolase-like"/>
</dbReference>